<name>A0A645DVH8_9ZZZZ</name>
<dbReference type="AlphaFoldDB" id="A0A645DVH8"/>
<organism evidence="1">
    <name type="scientific">bioreactor metagenome</name>
    <dbReference type="NCBI Taxonomy" id="1076179"/>
    <lineage>
        <taxon>unclassified sequences</taxon>
        <taxon>metagenomes</taxon>
        <taxon>ecological metagenomes</taxon>
    </lineage>
</organism>
<sequence>MDMRVAISENDDGTVELYFVGIEHWDDFDLILGLLQQENNCTILSNQEMIYMRKAELELNRVTFELRYDDLLGNFLYTKDNRIIPLLEQLAERVIESIKQKLRAKGITL</sequence>
<comment type="caution">
    <text evidence="1">The sequence shown here is derived from an EMBL/GenBank/DDBJ whole genome shotgun (WGS) entry which is preliminary data.</text>
</comment>
<accession>A0A645DVH8</accession>
<protein>
    <submittedName>
        <fullName evidence="1">Uncharacterized protein</fullName>
    </submittedName>
</protein>
<evidence type="ECO:0000313" key="1">
    <source>
        <dbReference type="EMBL" id="MPM93520.1"/>
    </source>
</evidence>
<dbReference type="EMBL" id="VSSQ01040310">
    <property type="protein sequence ID" value="MPM93520.1"/>
    <property type="molecule type" value="Genomic_DNA"/>
</dbReference>
<proteinExistence type="predicted"/>
<gene>
    <name evidence="1" type="ORF">SDC9_140658</name>
</gene>
<reference evidence="1" key="1">
    <citation type="submission" date="2019-08" db="EMBL/GenBank/DDBJ databases">
        <authorList>
            <person name="Kucharzyk K."/>
            <person name="Murdoch R.W."/>
            <person name="Higgins S."/>
            <person name="Loffler F."/>
        </authorList>
    </citation>
    <scope>NUCLEOTIDE SEQUENCE</scope>
</reference>